<proteinExistence type="predicted"/>
<dbReference type="AlphaFoldDB" id="A0A974HBH6"/>
<organism evidence="2 3">
    <name type="scientific">Xenopus laevis</name>
    <name type="common">African clawed frog</name>
    <dbReference type="NCBI Taxonomy" id="8355"/>
    <lineage>
        <taxon>Eukaryota</taxon>
        <taxon>Metazoa</taxon>
        <taxon>Chordata</taxon>
        <taxon>Craniata</taxon>
        <taxon>Vertebrata</taxon>
        <taxon>Euteleostomi</taxon>
        <taxon>Amphibia</taxon>
        <taxon>Batrachia</taxon>
        <taxon>Anura</taxon>
        <taxon>Pipoidea</taxon>
        <taxon>Pipidae</taxon>
        <taxon>Xenopodinae</taxon>
        <taxon>Xenopus</taxon>
        <taxon>Xenopus</taxon>
    </lineage>
</organism>
<sequence length="67" mass="8411">MWCFFLVFFRFRQQNVLKHYPFIKNVSYVLYICCFIMVYSDTLDVQVQLHTMCLFYFSIKKKKKKKY</sequence>
<keyword evidence="1" id="KW-1133">Transmembrane helix</keyword>
<evidence type="ECO:0000313" key="3">
    <source>
        <dbReference type="Proteomes" id="UP000694892"/>
    </source>
</evidence>
<keyword evidence="1" id="KW-0812">Transmembrane</keyword>
<dbReference type="EMBL" id="CM004478">
    <property type="protein sequence ID" value="OCT71867.1"/>
    <property type="molecule type" value="Genomic_DNA"/>
</dbReference>
<reference evidence="3" key="1">
    <citation type="journal article" date="2016" name="Nature">
        <title>Genome evolution in the allotetraploid frog Xenopus laevis.</title>
        <authorList>
            <person name="Session A.M."/>
            <person name="Uno Y."/>
            <person name="Kwon T."/>
            <person name="Chapman J.A."/>
            <person name="Toyoda A."/>
            <person name="Takahashi S."/>
            <person name="Fukui A."/>
            <person name="Hikosaka A."/>
            <person name="Suzuki A."/>
            <person name="Kondo M."/>
            <person name="van Heeringen S.J."/>
            <person name="Quigley I."/>
            <person name="Heinz S."/>
            <person name="Ogino H."/>
            <person name="Ochi H."/>
            <person name="Hellsten U."/>
            <person name="Lyons J.B."/>
            <person name="Simakov O."/>
            <person name="Putnam N."/>
            <person name="Stites J."/>
            <person name="Kuroki Y."/>
            <person name="Tanaka T."/>
            <person name="Michiue T."/>
            <person name="Watanabe M."/>
            <person name="Bogdanovic O."/>
            <person name="Lister R."/>
            <person name="Georgiou G."/>
            <person name="Paranjpe S.S."/>
            <person name="van Kruijsbergen I."/>
            <person name="Shu S."/>
            <person name="Carlson J."/>
            <person name="Kinoshita T."/>
            <person name="Ohta Y."/>
            <person name="Mawaribuchi S."/>
            <person name="Jenkins J."/>
            <person name="Grimwood J."/>
            <person name="Schmutz J."/>
            <person name="Mitros T."/>
            <person name="Mozaffari S.V."/>
            <person name="Suzuki Y."/>
            <person name="Haramoto Y."/>
            <person name="Yamamoto T.S."/>
            <person name="Takagi C."/>
            <person name="Heald R."/>
            <person name="Miller K."/>
            <person name="Haudenschild C."/>
            <person name="Kitzman J."/>
            <person name="Nakayama T."/>
            <person name="Izutsu Y."/>
            <person name="Robert J."/>
            <person name="Fortriede J."/>
            <person name="Burns K."/>
            <person name="Lotay V."/>
            <person name="Karimi K."/>
            <person name="Yasuoka Y."/>
            <person name="Dichmann D.S."/>
            <person name="Flajnik M.F."/>
            <person name="Houston D.W."/>
            <person name="Shendure J."/>
            <person name="DuPasquier L."/>
            <person name="Vize P.D."/>
            <person name="Zorn A.M."/>
            <person name="Ito M."/>
            <person name="Marcotte E.M."/>
            <person name="Wallingford J.B."/>
            <person name="Ito Y."/>
            <person name="Asashima M."/>
            <person name="Ueno N."/>
            <person name="Matsuda Y."/>
            <person name="Veenstra G.J."/>
            <person name="Fujiyama A."/>
            <person name="Harland R.M."/>
            <person name="Taira M."/>
            <person name="Rokhsar D.S."/>
        </authorList>
    </citation>
    <scope>NUCLEOTIDE SEQUENCE [LARGE SCALE GENOMIC DNA]</scope>
    <source>
        <strain evidence="3">J</strain>
    </source>
</reference>
<accession>A0A974HBH6</accession>
<protein>
    <submittedName>
        <fullName evidence="2">Uncharacterized protein</fullName>
    </submittedName>
</protein>
<feature type="transmembrane region" description="Helical" evidence="1">
    <location>
        <begin position="29"/>
        <end position="57"/>
    </location>
</feature>
<name>A0A974HBH6_XENLA</name>
<evidence type="ECO:0000256" key="1">
    <source>
        <dbReference type="SAM" id="Phobius"/>
    </source>
</evidence>
<evidence type="ECO:0000313" key="2">
    <source>
        <dbReference type="EMBL" id="OCT71867.1"/>
    </source>
</evidence>
<dbReference type="Proteomes" id="UP000694892">
    <property type="component" value="Chromosome 7L"/>
</dbReference>
<gene>
    <name evidence="2" type="ORF">XELAEV_18034843mg</name>
</gene>
<keyword evidence="1" id="KW-0472">Membrane</keyword>